<dbReference type="Proteomes" id="UP001283361">
    <property type="component" value="Unassembled WGS sequence"/>
</dbReference>
<evidence type="ECO:0000313" key="3">
    <source>
        <dbReference type="Proteomes" id="UP001283361"/>
    </source>
</evidence>
<protein>
    <submittedName>
        <fullName evidence="2">Uncharacterized protein</fullName>
    </submittedName>
</protein>
<evidence type="ECO:0000313" key="2">
    <source>
        <dbReference type="EMBL" id="KAK3802364.1"/>
    </source>
</evidence>
<sequence length="85" mass="9262">MECSVNNSDEKEGNQVRTVHRPHDHTMQTVGVVKLACHGSRWIKGCDVNGGNGERVRCYGLLGVRGTQVAWEVRTGQSMPQAGQG</sequence>
<feature type="region of interest" description="Disordered" evidence="1">
    <location>
        <begin position="1"/>
        <end position="25"/>
    </location>
</feature>
<proteinExistence type="predicted"/>
<accession>A0AAE1ECA8</accession>
<dbReference type="EMBL" id="JAWDGP010000241">
    <property type="protein sequence ID" value="KAK3802364.1"/>
    <property type="molecule type" value="Genomic_DNA"/>
</dbReference>
<comment type="caution">
    <text evidence="2">The sequence shown here is derived from an EMBL/GenBank/DDBJ whole genome shotgun (WGS) entry which is preliminary data.</text>
</comment>
<organism evidence="2 3">
    <name type="scientific">Elysia crispata</name>
    <name type="common">lettuce slug</name>
    <dbReference type="NCBI Taxonomy" id="231223"/>
    <lineage>
        <taxon>Eukaryota</taxon>
        <taxon>Metazoa</taxon>
        <taxon>Spiralia</taxon>
        <taxon>Lophotrochozoa</taxon>
        <taxon>Mollusca</taxon>
        <taxon>Gastropoda</taxon>
        <taxon>Heterobranchia</taxon>
        <taxon>Euthyneura</taxon>
        <taxon>Panpulmonata</taxon>
        <taxon>Sacoglossa</taxon>
        <taxon>Placobranchoidea</taxon>
        <taxon>Plakobranchidae</taxon>
        <taxon>Elysia</taxon>
    </lineage>
</organism>
<gene>
    <name evidence="2" type="ORF">RRG08_034510</name>
</gene>
<reference evidence="2" key="1">
    <citation type="journal article" date="2023" name="G3 (Bethesda)">
        <title>A reference genome for the long-term kleptoplast-retaining sea slug Elysia crispata morphotype clarki.</title>
        <authorList>
            <person name="Eastman K.E."/>
            <person name="Pendleton A.L."/>
            <person name="Shaikh M.A."/>
            <person name="Suttiyut T."/>
            <person name="Ogas R."/>
            <person name="Tomko P."/>
            <person name="Gavelis G."/>
            <person name="Widhalm J.R."/>
            <person name="Wisecaver J.H."/>
        </authorList>
    </citation>
    <scope>NUCLEOTIDE SEQUENCE</scope>
    <source>
        <strain evidence="2">ECLA1</strain>
    </source>
</reference>
<evidence type="ECO:0000256" key="1">
    <source>
        <dbReference type="SAM" id="MobiDB-lite"/>
    </source>
</evidence>
<dbReference type="AlphaFoldDB" id="A0AAE1ECA8"/>
<name>A0AAE1ECA8_9GAST</name>
<keyword evidence="3" id="KW-1185">Reference proteome</keyword>